<dbReference type="OrthoDB" id="104711at2"/>
<dbReference type="GO" id="GO:0016717">
    <property type="term" value="F:oxidoreductase activity, acting on paired donors, with oxidation of a pair of donors resulting in the reduction of molecular oxygen to two molecules of water"/>
    <property type="evidence" value="ECO:0007669"/>
    <property type="project" value="TreeGrafter"/>
</dbReference>
<evidence type="ECO:0000256" key="1">
    <source>
        <dbReference type="SAM" id="Phobius"/>
    </source>
</evidence>
<evidence type="ECO:0000313" key="4">
    <source>
        <dbReference type="Proteomes" id="UP000251800"/>
    </source>
</evidence>
<evidence type="ECO:0000259" key="2">
    <source>
        <dbReference type="Pfam" id="PF00487"/>
    </source>
</evidence>
<keyword evidence="4" id="KW-1185">Reference proteome</keyword>
<feature type="transmembrane region" description="Helical" evidence="1">
    <location>
        <begin position="60"/>
        <end position="79"/>
    </location>
</feature>
<gene>
    <name evidence="3" type="ORF">DEH80_14295</name>
</gene>
<dbReference type="EMBL" id="QEQK01000014">
    <property type="protein sequence ID" value="PWN55042.1"/>
    <property type="molecule type" value="Genomic_DNA"/>
</dbReference>
<evidence type="ECO:0000313" key="3">
    <source>
        <dbReference type="EMBL" id="PWN55042.1"/>
    </source>
</evidence>
<dbReference type="PANTHER" id="PTHR19353:SF84">
    <property type="entry name" value="ACYL-COA DELTA-9-DESATURASE, DESB"/>
    <property type="match status" value="1"/>
</dbReference>
<protein>
    <submittedName>
        <fullName evidence="3">Acyl-CoA desaturase</fullName>
    </submittedName>
</protein>
<comment type="caution">
    <text evidence="3">The sequence shown here is derived from an EMBL/GenBank/DDBJ whole genome shotgun (WGS) entry which is preliminary data.</text>
</comment>
<feature type="transmembrane region" description="Helical" evidence="1">
    <location>
        <begin position="216"/>
        <end position="235"/>
    </location>
</feature>
<name>A0A383XQY8_9GAMM</name>
<feature type="transmembrane region" description="Helical" evidence="1">
    <location>
        <begin position="164"/>
        <end position="182"/>
    </location>
</feature>
<dbReference type="GO" id="GO:0016020">
    <property type="term" value="C:membrane"/>
    <property type="evidence" value="ECO:0007669"/>
    <property type="project" value="TreeGrafter"/>
</dbReference>
<accession>A0A383XQY8</accession>
<dbReference type="GO" id="GO:0006629">
    <property type="term" value="P:lipid metabolic process"/>
    <property type="evidence" value="ECO:0007669"/>
    <property type="project" value="InterPro"/>
</dbReference>
<feature type="domain" description="Fatty acid desaturase" evidence="2">
    <location>
        <begin position="69"/>
        <end position="335"/>
    </location>
</feature>
<dbReference type="Proteomes" id="UP000251800">
    <property type="component" value="Unassembled WGS sequence"/>
</dbReference>
<keyword evidence="1" id="KW-1133">Transmembrane helix</keyword>
<dbReference type="InterPro" id="IPR012171">
    <property type="entry name" value="Fatty_acid_desaturase"/>
</dbReference>
<dbReference type="CDD" id="cd03506">
    <property type="entry name" value="Delta6-FADS-like"/>
    <property type="match status" value="1"/>
</dbReference>
<dbReference type="InterPro" id="IPR005804">
    <property type="entry name" value="FA_desaturase_dom"/>
</dbReference>
<dbReference type="AlphaFoldDB" id="A0A383XQY8"/>
<dbReference type="PANTHER" id="PTHR19353">
    <property type="entry name" value="FATTY ACID DESATURASE 2"/>
    <property type="match status" value="1"/>
</dbReference>
<dbReference type="Pfam" id="PF00487">
    <property type="entry name" value="FA_desaturase"/>
    <property type="match status" value="1"/>
</dbReference>
<keyword evidence="1" id="KW-0812">Transmembrane</keyword>
<organism evidence="3 4">
    <name type="scientific">Abyssibacter profundi</name>
    <dbReference type="NCBI Taxonomy" id="2182787"/>
    <lineage>
        <taxon>Bacteria</taxon>
        <taxon>Pseudomonadati</taxon>
        <taxon>Pseudomonadota</taxon>
        <taxon>Gammaproteobacteria</taxon>
        <taxon>Chromatiales</taxon>
        <taxon>Oceanococcaceae</taxon>
        <taxon>Abyssibacter</taxon>
    </lineage>
</organism>
<proteinExistence type="predicted"/>
<reference evidence="3 4" key="1">
    <citation type="submission" date="2018-05" db="EMBL/GenBank/DDBJ databases">
        <title>Abyssibacter profundi OUC007T gen. nov., sp. nov, a marine bacterium isolated from seawater of the Mariana Trench.</title>
        <authorList>
            <person name="Zhou S."/>
        </authorList>
    </citation>
    <scope>NUCLEOTIDE SEQUENCE [LARGE SCALE GENOMIC DNA]</scope>
    <source>
        <strain evidence="3 4">OUC007</strain>
    </source>
</reference>
<dbReference type="RefSeq" id="WP_109721193.1">
    <property type="nucleotide sequence ID" value="NZ_QEQK01000014.1"/>
</dbReference>
<sequence length="367" mass="41688">MAESTASQAPVLTPEQLEAFGQELDALRDRVLADLGERDARYIRKVIKAQRRLEVGGRGLLFLSFFPPAWVAGTLALSVSKILDNMEIGHNIMHGQYDWMNDPELAGANFEWDTACPADQWRHSHNYMHHTFTNVQGVDRDIGYGVLRMSEDKAWHPYFLLNPLWAFLLAVFFQYGVALHDLEVERLRKGKRDKREVMGIAKGIWRKTSRQTLKDYVLFPLLAGPVAPLVFAGNMTANLARNLWSYTIIFCGHFPDGTHQFSREVLDDERPGHWYYRQLLGSANLTGGTLFHIMSGNLSHQIEHHLFPTLPAHRYAEISDEVQAICQRYNLPYNKGPLRKQFGTVVKRIARLSLPNRLVGLPAAAAA</sequence>
<keyword evidence="1" id="KW-0472">Membrane</keyword>